<feature type="domain" description="Protein kinase" evidence="8">
    <location>
        <begin position="431"/>
        <end position="694"/>
    </location>
</feature>
<protein>
    <recommendedName>
        <fullName evidence="2">RING-type E3 ubiquitin transferase</fullName>
        <ecNumber evidence="2">2.3.2.27</ecNumber>
    </recommendedName>
</protein>
<dbReference type="PANTHER" id="PTHR45647">
    <property type="entry name" value="OS02G0152300 PROTEIN"/>
    <property type="match status" value="1"/>
</dbReference>
<evidence type="ECO:0000313" key="10">
    <source>
        <dbReference type="Proteomes" id="UP001372338"/>
    </source>
</evidence>
<dbReference type="SMART" id="SM00220">
    <property type="entry name" value="S_TKc"/>
    <property type="match status" value="1"/>
</dbReference>
<dbReference type="InterPro" id="IPR014729">
    <property type="entry name" value="Rossmann-like_a/b/a_fold"/>
</dbReference>
<keyword evidence="5" id="KW-0067">ATP-binding</keyword>
<feature type="coiled-coil region" evidence="6">
    <location>
        <begin position="357"/>
        <end position="403"/>
    </location>
</feature>
<evidence type="ECO:0000313" key="9">
    <source>
        <dbReference type="EMBL" id="KAK7261016.1"/>
    </source>
</evidence>
<evidence type="ECO:0000259" key="8">
    <source>
        <dbReference type="PROSITE" id="PS50011"/>
    </source>
</evidence>
<comment type="catalytic activity">
    <reaction evidence="1">
        <text>S-ubiquitinyl-[E2 ubiquitin-conjugating enzyme]-L-cysteine + [acceptor protein]-L-lysine = [E2 ubiquitin-conjugating enzyme]-L-cysteine + N(6)-ubiquitinyl-[acceptor protein]-L-lysine.</text>
        <dbReference type="EC" id="2.3.2.27"/>
    </reaction>
</comment>
<feature type="region of interest" description="Disordered" evidence="7">
    <location>
        <begin position="189"/>
        <end position="296"/>
    </location>
</feature>
<reference evidence="9 10" key="1">
    <citation type="submission" date="2024-01" db="EMBL/GenBank/DDBJ databases">
        <title>The genomes of 5 underutilized Papilionoideae crops provide insights into root nodulation and disease resistanc.</title>
        <authorList>
            <person name="Yuan L."/>
        </authorList>
    </citation>
    <scope>NUCLEOTIDE SEQUENCE [LARGE SCALE GENOMIC DNA]</scope>
    <source>
        <strain evidence="9">ZHUSHIDOU_FW_LH</strain>
        <tissue evidence="9">Leaf</tissue>
    </source>
</reference>
<dbReference type="Pfam" id="PF07714">
    <property type="entry name" value="PK_Tyr_Ser-Thr"/>
    <property type="match status" value="1"/>
</dbReference>
<dbReference type="SUPFAM" id="SSF52402">
    <property type="entry name" value="Adenine nucleotide alpha hydrolases-like"/>
    <property type="match status" value="1"/>
</dbReference>
<dbReference type="InterPro" id="IPR008271">
    <property type="entry name" value="Ser/Thr_kinase_AS"/>
</dbReference>
<dbReference type="InterPro" id="IPR011009">
    <property type="entry name" value="Kinase-like_dom_sf"/>
</dbReference>
<keyword evidence="4" id="KW-0833">Ubl conjugation pathway</keyword>
<evidence type="ECO:0000256" key="4">
    <source>
        <dbReference type="ARBA" id="ARBA00022786"/>
    </source>
</evidence>
<organism evidence="9 10">
    <name type="scientific">Crotalaria pallida</name>
    <name type="common">Smooth rattlebox</name>
    <name type="synonym">Crotalaria striata</name>
    <dbReference type="NCBI Taxonomy" id="3830"/>
    <lineage>
        <taxon>Eukaryota</taxon>
        <taxon>Viridiplantae</taxon>
        <taxon>Streptophyta</taxon>
        <taxon>Embryophyta</taxon>
        <taxon>Tracheophyta</taxon>
        <taxon>Spermatophyta</taxon>
        <taxon>Magnoliopsida</taxon>
        <taxon>eudicotyledons</taxon>
        <taxon>Gunneridae</taxon>
        <taxon>Pentapetalae</taxon>
        <taxon>rosids</taxon>
        <taxon>fabids</taxon>
        <taxon>Fabales</taxon>
        <taxon>Fabaceae</taxon>
        <taxon>Papilionoideae</taxon>
        <taxon>50 kb inversion clade</taxon>
        <taxon>genistoids sensu lato</taxon>
        <taxon>core genistoids</taxon>
        <taxon>Crotalarieae</taxon>
        <taxon>Crotalaria</taxon>
    </lineage>
</organism>
<dbReference type="EMBL" id="JAYWIO010000005">
    <property type="protein sequence ID" value="KAK7261016.1"/>
    <property type="molecule type" value="Genomic_DNA"/>
</dbReference>
<keyword evidence="6" id="KW-0175">Coiled coil</keyword>
<comment type="caution">
    <text evidence="9">The sequence shown here is derived from an EMBL/GenBank/DDBJ whole genome shotgun (WGS) entry which is preliminary data.</text>
</comment>
<dbReference type="InterPro" id="IPR051348">
    <property type="entry name" value="U-box_ubiquitin_ligases"/>
</dbReference>
<feature type="compositionally biased region" description="Polar residues" evidence="7">
    <location>
        <begin position="270"/>
        <end position="280"/>
    </location>
</feature>
<evidence type="ECO:0000256" key="7">
    <source>
        <dbReference type="SAM" id="MobiDB-lite"/>
    </source>
</evidence>
<dbReference type="Pfam" id="PF00582">
    <property type="entry name" value="Usp"/>
    <property type="match status" value="1"/>
</dbReference>
<evidence type="ECO:0000256" key="1">
    <source>
        <dbReference type="ARBA" id="ARBA00000900"/>
    </source>
</evidence>
<feature type="region of interest" description="Disordered" evidence="7">
    <location>
        <begin position="705"/>
        <end position="729"/>
    </location>
</feature>
<dbReference type="GO" id="GO:0061630">
    <property type="term" value="F:ubiquitin protein ligase activity"/>
    <property type="evidence" value="ECO:0007669"/>
    <property type="project" value="UniProtKB-EC"/>
</dbReference>
<dbReference type="Gene3D" id="1.10.510.10">
    <property type="entry name" value="Transferase(Phosphotransferase) domain 1"/>
    <property type="match status" value="1"/>
</dbReference>
<feature type="compositionally biased region" description="Basic and acidic residues" evidence="7">
    <location>
        <begin position="224"/>
        <end position="239"/>
    </location>
</feature>
<evidence type="ECO:0000256" key="3">
    <source>
        <dbReference type="ARBA" id="ARBA00022741"/>
    </source>
</evidence>
<dbReference type="InterPro" id="IPR000719">
    <property type="entry name" value="Prot_kinase_dom"/>
</dbReference>
<evidence type="ECO:0000256" key="6">
    <source>
        <dbReference type="SAM" id="Coils"/>
    </source>
</evidence>
<dbReference type="PROSITE" id="PS00108">
    <property type="entry name" value="PROTEIN_KINASE_ST"/>
    <property type="match status" value="1"/>
</dbReference>
<dbReference type="InterPro" id="IPR006016">
    <property type="entry name" value="UspA"/>
</dbReference>
<evidence type="ECO:0000256" key="5">
    <source>
        <dbReference type="ARBA" id="ARBA00022840"/>
    </source>
</evidence>
<dbReference type="AlphaFoldDB" id="A0AAN9ER66"/>
<keyword evidence="10" id="KW-1185">Reference proteome</keyword>
<dbReference type="Gene3D" id="3.30.200.20">
    <property type="entry name" value="Phosphorylase Kinase, domain 1"/>
    <property type="match status" value="1"/>
</dbReference>
<proteinExistence type="predicted"/>
<accession>A0AAN9ER66</accession>
<gene>
    <name evidence="9" type="ORF">RIF29_27319</name>
</gene>
<sequence>MSSPSKHNKSDGPYNITMVAVDKDKNSAHAFRWATDHIENPLIIAVHVKKKNIPHQSTNVCPPDEEDVANVFSHLRAMCNPNAVRLKEAVVDDSDIVRGILDYAQRNHIHSIIVGAPASSKSKSSFASVGKLTAKSLQIRTGSKKHKGHHHHLHHHNNVAAEIINLAPDYSSVFVISKKKVVAVRPATSQLASVAEPPKQPPVQELPPIESEKGVRPQTPTRGSTKERPERTPSPERPRSSTTSTQSTDSNDLPIHRGQQLSISDERNLSGGSLKSGSMDSTKHNMDLSWGSDPESLGDMRAEMKNLRLKLKKTMAMYSSACKEAISAQNKAEEINQWKLEERRKFNEVRLSEEAALAMAAKEKAKVKAALEAAEEAMKMAEKEARKRQHAEMKAKREAEEKDRVLTALAVKDFRYRKYTIEEIEDATEKFSPSFKIGEGGYGPVFKGQLDHTPVAIKILSPDASQGRKQFQQEVEVLSSMRHPNLVLLLGACPEYGCLVYEYMENGSLEDRLMMKNNSPPIPWRKRFEIAAEIATALVFLHQAKPEPLVHRDLKPANILLDRNFVSKISDVGLARLVPPSVVDSVTQYYMTAAAGTLCYIDPQYQQTGKLTTKSDIYSLGIMLLQIVTAKPPTGLSHHVSRAIEKGSFSDMLDPMIHDWPVEEALSFAKLALKCAELSKKDRPDLASVVVPELNRLRDFGYTSQSNQIKIRSHSPLPPTPRRNTHSMT</sequence>
<dbReference type="CDD" id="cd14066">
    <property type="entry name" value="STKc_IRAK"/>
    <property type="match status" value="1"/>
</dbReference>
<dbReference type="InterPro" id="IPR001245">
    <property type="entry name" value="Ser-Thr/Tyr_kinase_cat_dom"/>
</dbReference>
<dbReference type="SUPFAM" id="SSF56112">
    <property type="entry name" value="Protein kinase-like (PK-like)"/>
    <property type="match status" value="1"/>
</dbReference>
<keyword evidence="3" id="KW-0547">Nucleotide-binding</keyword>
<dbReference type="Gene3D" id="3.40.50.620">
    <property type="entry name" value="HUPs"/>
    <property type="match status" value="1"/>
</dbReference>
<dbReference type="PROSITE" id="PS50011">
    <property type="entry name" value="PROTEIN_KINASE_DOM"/>
    <property type="match status" value="1"/>
</dbReference>
<dbReference type="Proteomes" id="UP001372338">
    <property type="component" value="Unassembled WGS sequence"/>
</dbReference>
<dbReference type="EC" id="2.3.2.27" evidence="2"/>
<name>A0AAN9ER66_CROPI</name>
<dbReference type="GO" id="GO:0004672">
    <property type="term" value="F:protein kinase activity"/>
    <property type="evidence" value="ECO:0007669"/>
    <property type="project" value="InterPro"/>
</dbReference>
<dbReference type="FunFam" id="3.30.200.20:FF:000162">
    <property type="entry name" value="Adenine nucleotide alpha hydrolase-like domain kinase"/>
    <property type="match status" value="1"/>
</dbReference>
<dbReference type="PANTHER" id="PTHR45647:SF147">
    <property type="entry name" value="ADENINE NUCLEOTIDE ALPHA HYDROLASE-LIKE DOMAIN KINASE"/>
    <property type="match status" value="1"/>
</dbReference>
<evidence type="ECO:0000256" key="2">
    <source>
        <dbReference type="ARBA" id="ARBA00012483"/>
    </source>
</evidence>
<dbReference type="GO" id="GO:0005524">
    <property type="term" value="F:ATP binding"/>
    <property type="evidence" value="ECO:0007669"/>
    <property type="project" value="UniProtKB-KW"/>
</dbReference>